<feature type="domain" description="ABC-type glycine betaine transport system substrate-binding" evidence="2">
    <location>
        <begin position="31"/>
        <end position="307"/>
    </location>
</feature>
<protein>
    <submittedName>
        <fullName evidence="3">Glycine betaine/proline transport system substrate-binding protein</fullName>
    </submittedName>
</protein>
<feature type="signal peptide" evidence="1">
    <location>
        <begin position="1"/>
        <end position="24"/>
    </location>
</feature>
<dbReference type="AlphaFoldDB" id="A0A1M5XTA2"/>
<accession>A0A1M5XTA2</accession>
<sequence length="321" mass="35071">MKILNQLGASMLLAAVAIGAPAYAATPESSDPIKIVDNNWSSQKVLARIAQQLLEKIGYDTKIVPSDSQGQFAAMGLGDLDLQMEVWEGTMNDSFMKEVQAGRMVDLGSHTATTREDWWYPDYMEEICPDLPDWKALNACADKFAAPETAPKGRYLAGPVDWIKHDKEKIEALDLNFTVVNAGSAAALFGELKSAAARKEPIVLFNWAPNWVGAAFPGKFVEFPEHEKACTEDPKWGINPDKTYDCGSPKGGYLKKAAWSGFEKKWSCAYQLIKNIDFTGPMIDQAAALADVDGMTHDAAAAAWVDKNQKQVAAWMPACAS</sequence>
<dbReference type="EMBL" id="FQXE01000007">
    <property type="protein sequence ID" value="SHI02942.1"/>
    <property type="molecule type" value="Genomic_DNA"/>
</dbReference>
<dbReference type="Gene3D" id="3.10.105.10">
    <property type="entry name" value="Dipeptide-binding Protein, Domain 3"/>
    <property type="match status" value="1"/>
</dbReference>
<evidence type="ECO:0000313" key="4">
    <source>
        <dbReference type="Proteomes" id="UP000184226"/>
    </source>
</evidence>
<organism evidence="3 4">
    <name type="scientific">Pollutimonas bauzanensis</name>
    <dbReference type="NCBI Taxonomy" id="658167"/>
    <lineage>
        <taxon>Bacteria</taxon>
        <taxon>Pseudomonadati</taxon>
        <taxon>Pseudomonadota</taxon>
        <taxon>Betaproteobacteria</taxon>
        <taxon>Burkholderiales</taxon>
        <taxon>Alcaligenaceae</taxon>
        <taxon>Pollutimonas</taxon>
    </lineage>
</organism>
<dbReference type="InterPro" id="IPR007210">
    <property type="entry name" value="ABC_Gly_betaine_transp_sub-bd"/>
</dbReference>
<dbReference type="STRING" id="658167.SAMN04488135_107124"/>
<dbReference type="GO" id="GO:0043190">
    <property type="term" value="C:ATP-binding cassette (ABC) transporter complex"/>
    <property type="evidence" value="ECO:0007669"/>
    <property type="project" value="InterPro"/>
</dbReference>
<proteinExistence type="predicted"/>
<dbReference type="Gene3D" id="3.40.190.10">
    <property type="entry name" value="Periplasmic binding protein-like II"/>
    <property type="match status" value="1"/>
</dbReference>
<evidence type="ECO:0000313" key="3">
    <source>
        <dbReference type="EMBL" id="SHI02942.1"/>
    </source>
</evidence>
<gene>
    <name evidence="3" type="ORF">SAMN04488135_107124</name>
</gene>
<dbReference type="CDD" id="cd13643">
    <property type="entry name" value="PBP2_BCP_2"/>
    <property type="match status" value="1"/>
</dbReference>
<name>A0A1M5XTA2_9BURK</name>
<feature type="chain" id="PRO_5012409573" evidence="1">
    <location>
        <begin position="25"/>
        <end position="321"/>
    </location>
</feature>
<keyword evidence="4" id="KW-1185">Reference proteome</keyword>
<keyword evidence="1" id="KW-0732">Signal</keyword>
<reference evidence="3 4" key="1">
    <citation type="submission" date="2016-11" db="EMBL/GenBank/DDBJ databases">
        <authorList>
            <person name="Jaros S."/>
            <person name="Januszkiewicz K."/>
            <person name="Wedrychowicz H."/>
        </authorList>
    </citation>
    <scope>NUCLEOTIDE SEQUENCE [LARGE SCALE GENOMIC DNA]</scope>
    <source>
        <strain evidence="3 4">CGMCC 1.10190</strain>
    </source>
</reference>
<dbReference type="SUPFAM" id="SSF53850">
    <property type="entry name" value="Periplasmic binding protein-like II"/>
    <property type="match status" value="1"/>
</dbReference>
<evidence type="ECO:0000259" key="2">
    <source>
        <dbReference type="Pfam" id="PF04069"/>
    </source>
</evidence>
<dbReference type="GO" id="GO:0022857">
    <property type="term" value="F:transmembrane transporter activity"/>
    <property type="evidence" value="ECO:0007669"/>
    <property type="project" value="InterPro"/>
</dbReference>
<dbReference type="Pfam" id="PF04069">
    <property type="entry name" value="OpuAC"/>
    <property type="match status" value="1"/>
</dbReference>
<evidence type="ECO:0000256" key="1">
    <source>
        <dbReference type="SAM" id="SignalP"/>
    </source>
</evidence>
<dbReference type="Gene3D" id="3.40.190.100">
    <property type="entry name" value="Glycine betaine-binding periplasmic protein, domain 2"/>
    <property type="match status" value="1"/>
</dbReference>
<dbReference type="OrthoDB" id="9787902at2"/>
<dbReference type="Proteomes" id="UP000184226">
    <property type="component" value="Unassembled WGS sequence"/>
</dbReference>